<accession>A0A831PLV2</accession>
<organism evidence="1">
    <name type="scientific">Mariniphaga anaerophila</name>
    <dbReference type="NCBI Taxonomy" id="1484053"/>
    <lineage>
        <taxon>Bacteria</taxon>
        <taxon>Pseudomonadati</taxon>
        <taxon>Bacteroidota</taxon>
        <taxon>Bacteroidia</taxon>
        <taxon>Marinilabiliales</taxon>
        <taxon>Prolixibacteraceae</taxon>
        <taxon>Mariniphaga</taxon>
    </lineage>
</organism>
<sequence>MKKNLNLLCLLLEQHRKKLIVMRNTVLILLISAFQVFATGSYAQTKTISLAMNDATIREVLYAIQNQSEFYFLYNSELIDVAKKVDITIEEEKVDAVLARLFDKKEVDFLVKDRYIVLTPVIIINLPSNDATNGYPVSEQISNYKQIVQAATDMKVPVFITTPQPRNLSEH</sequence>
<dbReference type="InterPro" id="IPR036514">
    <property type="entry name" value="SGNH_hydro_sf"/>
</dbReference>
<gene>
    <name evidence="1" type="ORF">ENN90_15265</name>
</gene>
<dbReference type="GO" id="GO:0016788">
    <property type="term" value="F:hydrolase activity, acting on ester bonds"/>
    <property type="evidence" value="ECO:0007669"/>
    <property type="project" value="UniProtKB-ARBA"/>
</dbReference>
<comment type="caution">
    <text evidence="1">The sequence shown here is derived from an EMBL/GenBank/DDBJ whole genome shotgun (WGS) entry which is preliminary data.</text>
</comment>
<dbReference type="Proteomes" id="UP000886047">
    <property type="component" value="Unassembled WGS sequence"/>
</dbReference>
<evidence type="ECO:0000313" key="1">
    <source>
        <dbReference type="EMBL" id="HDR52955.1"/>
    </source>
</evidence>
<protein>
    <recommendedName>
        <fullName evidence="2">Secretin and TonB N terminus short domain-containing protein</fullName>
    </recommendedName>
</protein>
<dbReference type="Gene3D" id="3.40.50.1110">
    <property type="entry name" value="SGNH hydrolase"/>
    <property type="match status" value="1"/>
</dbReference>
<proteinExistence type="predicted"/>
<evidence type="ECO:0008006" key="2">
    <source>
        <dbReference type="Google" id="ProtNLM"/>
    </source>
</evidence>
<name>A0A831PLV2_9BACT</name>
<dbReference type="SUPFAM" id="SSF52266">
    <property type="entry name" value="SGNH hydrolase"/>
    <property type="match status" value="1"/>
</dbReference>
<reference evidence="1" key="1">
    <citation type="journal article" date="2020" name="mSystems">
        <title>Genome- and Community-Level Interaction Insights into Carbon Utilization and Element Cycling Functions of Hydrothermarchaeota in Hydrothermal Sediment.</title>
        <authorList>
            <person name="Zhou Z."/>
            <person name="Liu Y."/>
            <person name="Xu W."/>
            <person name="Pan J."/>
            <person name="Luo Z.H."/>
            <person name="Li M."/>
        </authorList>
    </citation>
    <scope>NUCLEOTIDE SEQUENCE [LARGE SCALE GENOMIC DNA]</scope>
    <source>
        <strain evidence="1">SpSt-1217</strain>
    </source>
</reference>
<dbReference type="AlphaFoldDB" id="A0A831PLV2"/>
<dbReference type="EMBL" id="DSDK01000854">
    <property type="protein sequence ID" value="HDR52955.1"/>
    <property type="molecule type" value="Genomic_DNA"/>
</dbReference>